<comment type="pathway">
    <text evidence="2 6">Metabolic intermediate biosynthesis; 5-phospho-alpha-D-ribose 1-diphosphate biosynthesis; 5-phospho-alpha-D-ribose 1-diphosphate from D-ribose 5-phosphate (route II): step 3/3.</text>
</comment>
<dbReference type="UniPathway" id="UPA00087">
    <property type="reaction ID" value="UER00175"/>
</dbReference>
<keyword evidence="8" id="KW-1185">Reference proteome</keyword>
<gene>
    <name evidence="6 7" type="primary">phnN</name>
    <name evidence="7" type="ORF">HMPREF0731_3153</name>
</gene>
<keyword evidence="7" id="KW-0418">Kinase</keyword>
<dbReference type="GO" id="GO:0006015">
    <property type="term" value="P:5-phosphoribose 1-diphosphate biosynthetic process"/>
    <property type="evidence" value="ECO:0007669"/>
    <property type="project" value="UniProtKB-UniRule"/>
</dbReference>
<dbReference type="EMBL" id="ADVL01000649">
    <property type="protein sequence ID" value="EFH10638.1"/>
    <property type="molecule type" value="Genomic_DNA"/>
</dbReference>
<proteinExistence type="inferred from homology"/>
<keyword evidence="4 6" id="KW-0547">Nucleotide-binding</keyword>
<accession>D5RPZ1</accession>
<keyword evidence="5 6" id="KW-0067">ATP-binding</keyword>
<dbReference type="HOGENOM" id="CLU_102477_0_0_5"/>
<name>D5RPZ1_9PROT</name>
<comment type="caution">
    <text evidence="7">The sequence shown here is derived from an EMBL/GenBank/DDBJ whole genome shotgun (WGS) entry which is preliminary data.</text>
</comment>
<dbReference type="SUPFAM" id="SSF52540">
    <property type="entry name" value="P-loop containing nucleoside triphosphate hydrolases"/>
    <property type="match status" value="1"/>
</dbReference>
<dbReference type="InterPro" id="IPR027417">
    <property type="entry name" value="P-loop_NTPase"/>
</dbReference>
<dbReference type="Gene3D" id="3.40.50.300">
    <property type="entry name" value="P-loop containing nucleotide triphosphate hydrolases"/>
    <property type="match status" value="1"/>
</dbReference>
<dbReference type="GO" id="GO:0005524">
    <property type="term" value="F:ATP binding"/>
    <property type="evidence" value="ECO:0007669"/>
    <property type="project" value="UniProtKB-KW"/>
</dbReference>
<dbReference type="AlphaFoldDB" id="D5RPZ1"/>
<dbReference type="PANTHER" id="PTHR23117">
    <property type="entry name" value="GUANYLATE KINASE-RELATED"/>
    <property type="match status" value="1"/>
</dbReference>
<dbReference type="GO" id="GO:0033863">
    <property type="term" value="F:ribose 1,5-bisphosphate phosphokinase activity"/>
    <property type="evidence" value="ECO:0007669"/>
    <property type="project" value="UniProtKB-UniRule"/>
</dbReference>
<dbReference type="EC" id="2.7.4.23" evidence="6"/>
<sequence>MAGRLVTVVGASGAGKDTLLGVAREALAGDARFVFAQRVITRPAETNPHPGIEQHIPMSEAAFAEARESGAFALHWPAHGLHYGIPRSIEAELEAGRIVVANLSRAVLAEAARRYNLRVLLVTAPREVLAARLAARGRESMAEIALRLSREAPLPEGLDVVEVANDTTPEEGAQRLLAALKSA</sequence>
<protein>
    <recommendedName>
        <fullName evidence="6">Ribose 1,5-bisphosphate phosphokinase PhnN</fullName>
        <ecNumber evidence="6">2.7.4.23</ecNumber>
    </recommendedName>
    <alternativeName>
        <fullName evidence="6">Ribose 1,5-bisphosphokinase</fullName>
    </alternativeName>
</protein>
<dbReference type="NCBIfam" id="TIGR02322">
    <property type="entry name" value="phosphon_PhnN"/>
    <property type="match status" value="1"/>
</dbReference>
<evidence type="ECO:0000256" key="2">
    <source>
        <dbReference type="ARBA" id="ARBA00005069"/>
    </source>
</evidence>
<organism evidence="7 8">
    <name type="scientific">Pseudoroseomonas cervicalis ATCC 49957</name>
    <dbReference type="NCBI Taxonomy" id="525371"/>
    <lineage>
        <taxon>Bacteria</taxon>
        <taxon>Pseudomonadati</taxon>
        <taxon>Pseudomonadota</taxon>
        <taxon>Alphaproteobacteria</taxon>
        <taxon>Acetobacterales</taxon>
        <taxon>Roseomonadaceae</taxon>
        <taxon>Roseomonas</taxon>
    </lineage>
</organism>
<dbReference type="HAMAP" id="MF_00836">
    <property type="entry name" value="PhnN"/>
    <property type="match status" value="1"/>
</dbReference>
<comment type="function">
    <text evidence="6">Catalyzes the phosphorylation of ribose 1,5-bisphosphate to 5-phospho-D-ribosyl alpha-1-diphosphate (PRPP).</text>
</comment>
<comment type="caution">
    <text evidence="6">Lacks conserved residue(s) required for the propagation of feature annotation.</text>
</comment>
<evidence type="ECO:0000256" key="6">
    <source>
        <dbReference type="HAMAP-Rule" id="MF_00836"/>
    </source>
</evidence>
<evidence type="ECO:0000256" key="3">
    <source>
        <dbReference type="ARBA" id="ARBA00022679"/>
    </source>
</evidence>
<evidence type="ECO:0000256" key="5">
    <source>
        <dbReference type="ARBA" id="ARBA00022840"/>
    </source>
</evidence>
<dbReference type="GO" id="GO:0019634">
    <property type="term" value="P:organic phosphonate metabolic process"/>
    <property type="evidence" value="ECO:0007669"/>
    <property type="project" value="UniProtKB-UniRule"/>
</dbReference>
<comment type="catalytic activity">
    <reaction evidence="1 6">
        <text>alpha-D-ribose 1,5-bisphosphate + ATP = 5-phospho-alpha-D-ribose 1-diphosphate + ADP</text>
        <dbReference type="Rhea" id="RHEA:20109"/>
        <dbReference type="ChEBI" id="CHEBI:30616"/>
        <dbReference type="ChEBI" id="CHEBI:58017"/>
        <dbReference type="ChEBI" id="CHEBI:68688"/>
        <dbReference type="ChEBI" id="CHEBI:456216"/>
        <dbReference type="EC" id="2.7.4.23"/>
    </reaction>
</comment>
<dbReference type="OrthoDB" id="341217at2"/>
<reference evidence="7 8" key="1">
    <citation type="submission" date="2010-04" db="EMBL/GenBank/DDBJ databases">
        <authorList>
            <person name="Qin X."/>
            <person name="Bachman B."/>
            <person name="Battles P."/>
            <person name="Bell A."/>
            <person name="Bess C."/>
            <person name="Bickham C."/>
            <person name="Chaboub L."/>
            <person name="Chen D."/>
            <person name="Coyle M."/>
            <person name="Deiros D.R."/>
            <person name="Dinh H."/>
            <person name="Forbes L."/>
            <person name="Fowler G."/>
            <person name="Francisco L."/>
            <person name="Fu Q."/>
            <person name="Gubbala S."/>
            <person name="Hale W."/>
            <person name="Han Y."/>
            <person name="Hemphill L."/>
            <person name="Highlander S.K."/>
            <person name="Hirani K."/>
            <person name="Hogues M."/>
            <person name="Jackson L."/>
            <person name="Jakkamsetti A."/>
            <person name="Javaid M."/>
            <person name="Jiang H."/>
            <person name="Korchina V."/>
            <person name="Kovar C."/>
            <person name="Lara F."/>
            <person name="Lee S."/>
            <person name="Mata R."/>
            <person name="Mathew T."/>
            <person name="Moen C."/>
            <person name="Morales K."/>
            <person name="Munidasa M."/>
            <person name="Nazareth L."/>
            <person name="Ngo R."/>
            <person name="Nguyen L."/>
            <person name="Okwuonu G."/>
            <person name="Ongeri F."/>
            <person name="Patil S."/>
            <person name="Petrosino J."/>
            <person name="Pham C."/>
            <person name="Pham P."/>
            <person name="Pu L.-L."/>
            <person name="Puazo M."/>
            <person name="Raj R."/>
            <person name="Reid J."/>
            <person name="Rouhana J."/>
            <person name="Saada N."/>
            <person name="Shang Y."/>
            <person name="Simmons D."/>
            <person name="Thornton R."/>
            <person name="Warren J."/>
            <person name="Weissenberger G."/>
            <person name="Zhang J."/>
            <person name="Zhang L."/>
            <person name="Zhou C."/>
            <person name="Zhu D."/>
            <person name="Muzny D."/>
            <person name="Worley K."/>
            <person name="Gibbs R."/>
        </authorList>
    </citation>
    <scope>NUCLEOTIDE SEQUENCE [LARGE SCALE GENOMIC DNA]</scope>
    <source>
        <strain evidence="7 8">ATCC 49957</strain>
    </source>
</reference>
<comment type="similarity">
    <text evidence="6">Belongs to the ribose 1,5-bisphosphokinase family.</text>
</comment>
<dbReference type="RefSeq" id="WP_007002183.1">
    <property type="nucleotide sequence ID" value="NZ_GG770777.1"/>
</dbReference>
<evidence type="ECO:0000313" key="8">
    <source>
        <dbReference type="Proteomes" id="UP000005324"/>
    </source>
</evidence>
<evidence type="ECO:0000313" key="7">
    <source>
        <dbReference type="EMBL" id="EFH10638.1"/>
    </source>
</evidence>
<keyword evidence="3 6" id="KW-0808">Transferase</keyword>
<evidence type="ECO:0000256" key="1">
    <source>
        <dbReference type="ARBA" id="ARBA00000373"/>
    </source>
</evidence>
<dbReference type="GO" id="GO:0005829">
    <property type="term" value="C:cytosol"/>
    <property type="evidence" value="ECO:0007669"/>
    <property type="project" value="TreeGrafter"/>
</dbReference>
<dbReference type="PANTHER" id="PTHR23117:SF8">
    <property type="entry name" value="RIBOSE 1,5-BISPHOSPHATE PHOSPHOKINASE PHNN"/>
    <property type="match status" value="1"/>
</dbReference>
<evidence type="ECO:0000256" key="4">
    <source>
        <dbReference type="ARBA" id="ARBA00022741"/>
    </source>
</evidence>
<dbReference type="InterPro" id="IPR012699">
    <property type="entry name" value="PhnN"/>
</dbReference>
<dbReference type="Proteomes" id="UP000005324">
    <property type="component" value="Unassembled WGS sequence"/>
</dbReference>